<protein>
    <submittedName>
        <fullName evidence="1">Uncharacterized protein</fullName>
    </submittedName>
</protein>
<dbReference type="HOGENOM" id="CLU_145932_0_0_10"/>
<evidence type="ECO:0000313" key="1">
    <source>
        <dbReference type="EMBL" id="EFA42911.1"/>
    </source>
</evidence>
<dbReference type="EMBL" id="ACKS01000108">
    <property type="protein sequence ID" value="EFA42911.1"/>
    <property type="molecule type" value="Genomic_DNA"/>
</dbReference>
<dbReference type="eggNOG" id="ENOG5032TRH">
    <property type="taxonomic scope" value="Bacteria"/>
</dbReference>
<evidence type="ECO:0000313" key="2">
    <source>
        <dbReference type="Proteomes" id="UP000003160"/>
    </source>
</evidence>
<dbReference type="AlphaFoldDB" id="D1Q0C6"/>
<dbReference type="OrthoDB" id="1082675at2"/>
<gene>
    <name evidence="1" type="ORF">HMPREF0645_2661</name>
</gene>
<accession>D1Q0C6</accession>
<sequence length="134" mass="15320">MEQIIETIKRIEKARTALRQAIVDNELATSPRLKDLALIPKIYEIFKGIKGDDITVNDRKEFIFVAIYLYSPNKFFGGKMPKGLRNAIAKTTGVYSVTSISNNCTELLILYTTYDDFRHNVDTLLNEVMERLGK</sequence>
<dbReference type="Proteomes" id="UP000003160">
    <property type="component" value="Unassembled WGS sequence"/>
</dbReference>
<reference evidence="1 2" key="1">
    <citation type="submission" date="2009-10" db="EMBL/GenBank/DDBJ databases">
        <authorList>
            <person name="Qin X."/>
            <person name="Bachman B."/>
            <person name="Battles P."/>
            <person name="Bell A."/>
            <person name="Bess C."/>
            <person name="Bickham C."/>
            <person name="Chaboub L."/>
            <person name="Chen D."/>
            <person name="Coyle M."/>
            <person name="Deiros D.R."/>
            <person name="Dinh H."/>
            <person name="Forbes L."/>
            <person name="Fowler G."/>
            <person name="Francisco L."/>
            <person name="Fu Q."/>
            <person name="Gubbala S."/>
            <person name="Hale W."/>
            <person name="Han Y."/>
            <person name="Hemphill L."/>
            <person name="Highlander S.K."/>
            <person name="Hirani K."/>
            <person name="Hogues M."/>
            <person name="Jackson L."/>
            <person name="Jakkamsetti A."/>
            <person name="Javaid M."/>
            <person name="Jiang H."/>
            <person name="Korchina V."/>
            <person name="Kovar C."/>
            <person name="Lara F."/>
            <person name="Lee S."/>
            <person name="Mata R."/>
            <person name="Mathew T."/>
            <person name="Moen C."/>
            <person name="Morales K."/>
            <person name="Munidasa M."/>
            <person name="Nazareth L."/>
            <person name="Ngo R."/>
            <person name="Nguyen L."/>
            <person name="Okwuonu G."/>
            <person name="Ongeri F."/>
            <person name="Patil S."/>
            <person name="Petrosino J."/>
            <person name="Pham C."/>
            <person name="Pham P."/>
            <person name="Pu L.-L."/>
            <person name="Puazo M."/>
            <person name="Raj R."/>
            <person name="Reid J."/>
            <person name="Rouhana J."/>
            <person name="Saada N."/>
            <person name="Shang Y."/>
            <person name="Simmons D."/>
            <person name="Thornton R."/>
            <person name="Warren J."/>
            <person name="Weissenberger G."/>
            <person name="Zhang J."/>
            <person name="Zhang L."/>
            <person name="Zhou C."/>
            <person name="Zhu D."/>
            <person name="Muzny D."/>
            <person name="Worley K."/>
            <person name="Gibbs R."/>
        </authorList>
    </citation>
    <scope>NUCLEOTIDE SEQUENCE [LARGE SCALE GENOMIC DNA]</scope>
    <source>
        <strain evidence="1 2">DSM 17361</strain>
    </source>
</reference>
<proteinExistence type="predicted"/>
<comment type="caution">
    <text evidence="1">The sequence shown here is derived from an EMBL/GenBank/DDBJ whole genome shotgun (WGS) entry which is preliminary data.</text>
</comment>
<name>D1Q0C6_9BACT</name>
<organism evidence="1 2">
    <name type="scientific">Hallella bergensis DSM 17361</name>
    <dbReference type="NCBI Taxonomy" id="585502"/>
    <lineage>
        <taxon>Bacteria</taxon>
        <taxon>Pseudomonadati</taxon>
        <taxon>Bacteroidota</taxon>
        <taxon>Bacteroidia</taxon>
        <taxon>Bacteroidales</taxon>
        <taxon>Prevotellaceae</taxon>
        <taxon>Hallella</taxon>
    </lineage>
</organism>
<keyword evidence="2" id="KW-1185">Reference proteome</keyword>
<dbReference type="RefSeq" id="WP_007175056.1">
    <property type="nucleotide sequence ID" value="NZ_GG704783.1"/>
</dbReference>